<evidence type="ECO:0000256" key="3">
    <source>
        <dbReference type="SAM" id="MobiDB-lite"/>
    </source>
</evidence>
<dbReference type="PIRSF" id="PIRSF018005">
    <property type="entry name" value="UCP018005"/>
    <property type="match status" value="1"/>
</dbReference>
<dbReference type="InterPro" id="IPR029063">
    <property type="entry name" value="SAM-dependent_MTases_sf"/>
</dbReference>
<evidence type="ECO:0000313" key="5">
    <source>
        <dbReference type="EMBL" id="MBK7674679.1"/>
    </source>
</evidence>
<dbReference type="EC" id="2.1.1.44" evidence="5"/>
<dbReference type="Proteomes" id="UP000697998">
    <property type="component" value="Unassembled WGS sequence"/>
</dbReference>
<dbReference type="PANTHER" id="PTHR43397:SF1">
    <property type="entry name" value="ERGOTHIONEINE BIOSYNTHESIS PROTEIN 1"/>
    <property type="match status" value="1"/>
</dbReference>
<dbReference type="Pfam" id="PF10017">
    <property type="entry name" value="Methyltransf_33"/>
    <property type="match status" value="1"/>
</dbReference>
<dbReference type="InterPro" id="IPR017804">
    <property type="entry name" value="MeTrfase_EgtD-like"/>
</dbReference>
<evidence type="ECO:0000259" key="4">
    <source>
        <dbReference type="Pfam" id="PF10017"/>
    </source>
</evidence>
<dbReference type="GO" id="GO:0032259">
    <property type="term" value="P:methylation"/>
    <property type="evidence" value="ECO:0007669"/>
    <property type="project" value="UniProtKB-KW"/>
</dbReference>
<evidence type="ECO:0000256" key="2">
    <source>
        <dbReference type="ARBA" id="ARBA00022679"/>
    </source>
</evidence>
<dbReference type="GO" id="GO:0052706">
    <property type="term" value="F:L-histidine N(alpha)-methyltransferase activity"/>
    <property type="evidence" value="ECO:0007669"/>
    <property type="project" value="UniProtKB-EC"/>
</dbReference>
<comment type="caution">
    <text evidence="5">The sequence shown here is derived from an EMBL/GenBank/DDBJ whole genome shotgun (WGS) entry which is preliminary data.</text>
</comment>
<dbReference type="AlphaFoldDB" id="A0A935UGG9"/>
<dbReference type="NCBIfam" id="TIGR03438">
    <property type="entry name" value="egtD_ergothio"/>
    <property type="match status" value="1"/>
</dbReference>
<sequence length="366" mass="40173">MRTRRRKQPTICRNPCLRFRWRAPDEPPAASRSRTGAGGCPEKSGNGRRAVISPSLLQLAHDQPAAIRAELLAGLTAPTAVIAPKYLYDALGSRLFAAITELPEYYPTRTEAAIFAEHQDSMAAALGPVQTLVDLGAGNCEKAARLFAALRVQRYVAVDISVDYLRDSLQHLQQQYREIEMLGIGVDFSSSLHLPAEAGAGPRTLFYPGSSIGNFTPAAALTFLRQAHAECRGGSLLIGVDLVKETDILEAAYDDPLGVTAAFNRNLLLNLNRLAGTNFDLADWRHVAFFNAPESRIEMHLEALDATTVRWAGGERRFAAAERIHTENSYKWRREDFAALLAAAGFSALRHWCDARGWFAVFAAHA</sequence>
<feature type="region of interest" description="Disordered" evidence="3">
    <location>
        <begin position="23"/>
        <end position="46"/>
    </location>
</feature>
<reference evidence="5 6" key="1">
    <citation type="submission" date="2020-10" db="EMBL/GenBank/DDBJ databases">
        <title>Connecting structure to function with the recovery of over 1000 high-quality activated sludge metagenome-assembled genomes encoding full-length rRNA genes using long-read sequencing.</title>
        <authorList>
            <person name="Singleton C.M."/>
            <person name="Petriglieri F."/>
            <person name="Kristensen J.M."/>
            <person name="Kirkegaard R.H."/>
            <person name="Michaelsen T.Y."/>
            <person name="Andersen M.H."/>
            <person name="Karst S.M."/>
            <person name="Dueholm M.S."/>
            <person name="Nielsen P.H."/>
            <person name="Albertsen M."/>
        </authorList>
    </citation>
    <scope>NUCLEOTIDE SEQUENCE [LARGE SCALE GENOMIC DNA]</scope>
    <source>
        <strain evidence="5">EsbW_18-Q3-R4-48_BATAC.285</strain>
    </source>
</reference>
<accession>A0A935UGG9</accession>
<evidence type="ECO:0000256" key="1">
    <source>
        <dbReference type="ARBA" id="ARBA00022603"/>
    </source>
</evidence>
<keyword evidence="2 5" id="KW-0808">Transferase</keyword>
<feature type="domain" description="Histidine-specific methyltransferase SAM-dependent" evidence="4">
    <location>
        <begin position="68"/>
        <end position="364"/>
    </location>
</feature>
<evidence type="ECO:0000313" key="6">
    <source>
        <dbReference type="Proteomes" id="UP000697998"/>
    </source>
</evidence>
<gene>
    <name evidence="5" type="primary">egtD</name>
    <name evidence="5" type="ORF">IPJ27_07840</name>
</gene>
<name>A0A935UGG9_9PROT</name>
<protein>
    <submittedName>
        <fullName evidence="5">L-histidine N(Alpha)-methyltransferase</fullName>
        <ecNumber evidence="5">2.1.1.44</ecNumber>
    </submittedName>
</protein>
<dbReference type="EMBL" id="JADJMH010000005">
    <property type="protein sequence ID" value="MBK7674679.1"/>
    <property type="molecule type" value="Genomic_DNA"/>
</dbReference>
<dbReference type="InterPro" id="IPR019257">
    <property type="entry name" value="MeTrfase_dom"/>
</dbReference>
<dbReference type="PANTHER" id="PTHR43397">
    <property type="entry name" value="ERGOTHIONEINE BIOSYNTHESIS PROTEIN 1"/>
    <property type="match status" value="1"/>
</dbReference>
<dbReference type="InterPro" id="IPR035094">
    <property type="entry name" value="EgtD"/>
</dbReference>
<dbReference type="InterPro" id="IPR051128">
    <property type="entry name" value="EgtD_Methyltrsf_superfamily"/>
</dbReference>
<organism evidence="5 6">
    <name type="scientific">Candidatus Accumulibacter proximus</name>
    <dbReference type="NCBI Taxonomy" id="2954385"/>
    <lineage>
        <taxon>Bacteria</taxon>
        <taxon>Pseudomonadati</taxon>
        <taxon>Pseudomonadota</taxon>
        <taxon>Betaproteobacteria</taxon>
        <taxon>Candidatus Accumulibacter</taxon>
    </lineage>
</organism>
<dbReference type="SUPFAM" id="SSF53335">
    <property type="entry name" value="S-adenosyl-L-methionine-dependent methyltransferases"/>
    <property type="match status" value="1"/>
</dbReference>
<keyword evidence="1 5" id="KW-0489">Methyltransferase</keyword>
<dbReference type="Gene3D" id="3.40.50.150">
    <property type="entry name" value="Vaccinia Virus protein VP39"/>
    <property type="match status" value="1"/>
</dbReference>
<proteinExistence type="predicted"/>